<accession>A0A2P8DDG0</accession>
<keyword evidence="3" id="KW-1185">Reference proteome</keyword>
<dbReference type="OrthoDB" id="9809953at2"/>
<proteinExistence type="predicted"/>
<protein>
    <recommendedName>
        <fullName evidence="4">Type IX secretion system protein PorQ</fullName>
    </recommendedName>
</protein>
<evidence type="ECO:0000313" key="3">
    <source>
        <dbReference type="Proteomes" id="UP000240572"/>
    </source>
</evidence>
<feature type="chain" id="PRO_5015161295" description="Type IX secretion system protein PorQ" evidence="1">
    <location>
        <begin position="24"/>
        <end position="367"/>
    </location>
</feature>
<dbReference type="NCBIfam" id="NF033709">
    <property type="entry name" value="PorV_fam"/>
    <property type="match status" value="1"/>
</dbReference>
<evidence type="ECO:0000313" key="2">
    <source>
        <dbReference type="EMBL" id="PSK95207.1"/>
    </source>
</evidence>
<dbReference type="RefSeq" id="WP_106521870.1">
    <property type="nucleotide sequence ID" value="NZ_PYGD01000001.1"/>
</dbReference>
<gene>
    <name evidence="2" type="ORF">B0I18_1011373</name>
</gene>
<organism evidence="2 3">
    <name type="scientific">Taibaiella chishuiensis</name>
    <dbReference type="NCBI Taxonomy" id="1434707"/>
    <lineage>
        <taxon>Bacteria</taxon>
        <taxon>Pseudomonadati</taxon>
        <taxon>Bacteroidota</taxon>
        <taxon>Chitinophagia</taxon>
        <taxon>Chitinophagales</taxon>
        <taxon>Chitinophagaceae</taxon>
        <taxon>Taibaiella</taxon>
    </lineage>
</organism>
<dbReference type="AlphaFoldDB" id="A0A2P8DDG0"/>
<comment type="caution">
    <text evidence="2">The sequence shown here is derived from an EMBL/GenBank/DDBJ whole genome shotgun (WGS) entry which is preliminary data.</text>
</comment>
<evidence type="ECO:0008006" key="4">
    <source>
        <dbReference type="Google" id="ProtNLM"/>
    </source>
</evidence>
<reference evidence="2 3" key="1">
    <citation type="submission" date="2018-03" db="EMBL/GenBank/DDBJ databases">
        <title>Genomic Encyclopedia of Type Strains, Phase III (KMG-III): the genomes of soil and plant-associated and newly described type strains.</title>
        <authorList>
            <person name="Whitman W."/>
        </authorList>
    </citation>
    <scope>NUCLEOTIDE SEQUENCE [LARGE SCALE GENOMIC DNA]</scope>
    <source>
        <strain evidence="2 3">CGMCC 1.12700</strain>
    </source>
</reference>
<sequence length="367" mass="40677">MTKFIRITLSGLALCAYGTTAQAQVTGGQHAFEFLRMSNSPHISALGGYAPANPDKDVSLTLQNPGLLNPSFHNQLAVGYNIYYAGIGVANLQYAYHVEPLKTDFSLGVQYFNYGTFPGRDIYGNSMGDVKAADYSVNFSASRQYLQHWRYGVTLKWAGSSLADRSAIAVLADVGVVYTDTANLWTIGIVAKNMGVTLKKYNPQNTAEPLPFDLQLGITKQLKNLPLRLFMVAHHLYEWDVRYNNPADIVDNTIFGQQGEPEKDKSYFADKLFRHLNFGAELILGKRVTVTAAYNHIRRSELGAKDVKGMAGFSFGAGVDLNKLVVRYGRSYYASAGAYNELGLSFQLNKFFGIGKKTESWGWNKTY</sequence>
<keyword evidence="1" id="KW-0732">Signal</keyword>
<dbReference type="Proteomes" id="UP000240572">
    <property type="component" value="Unassembled WGS sequence"/>
</dbReference>
<evidence type="ECO:0000256" key="1">
    <source>
        <dbReference type="SAM" id="SignalP"/>
    </source>
</evidence>
<dbReference type="EMBL" id="PYGD01000001">
    <property type="protein sequence ID" value="PSK95207.1"/>
    <property type="molecule type" value="Genomic_DNA"/>
</dbReference>
<name>A0A2P8DDG0_9BACT</name>
<dbReference type="NCBIfam" id="NF033711">
    <property type="entry name" value="T9SS_PorQ"/>
    <property type="match status" value="1"/>
</dbReference>
<feature type="signal peptide" evidence="1">
    <location>
        <begin position="1"/>
        <end position="23"/>
    </location>
</feature>